<sequence>MVLILAEMSCLSPVTRRRLFVYQSQCSMILGTSVMSLIMTSRRICEWSSLLATCRITTGSLTFWGRPTDRQPQCIWRRRSNHQLDAQELRAIFGGFKHHGNIGR</sequence>
<dbReference type="EMBL" id="HBUE01100837">
    <property type="protein sequence ID" value="CAG6485263.1"/>
    <property type="molecule type" value="Transcribed_RNA"/>
</dbReference>
<accession>A0A8D8FWG4</accession>
<protein>
    <submittedName>
        <fullName evidence="1">(northern house mosquito) hypothetical protein</fullName>
    </submittedName>
</protein>
<proteinExistence type="predicted"/>
<organism evidence="1">
    <name type="scientific">Culex pipiens</name>
    <name type="common">House mosquito</name>
    <dbReference type="NCBI Taxonomy" id="7175"/>
    <lineage>
        <taxon>Eukaryota</taxon>
        <taxon>Metazoa</taxon>
        <taxon>Ecdysozoa</taxon>
        <taxon>Arthropoda</taxon>
        <taxon>Hexapoda</taxon>
        <taxon>Insecta</taxon>
        <taxon>Pterygota</taxon>
        <taxon>Neoptera</taxon>
        <taxon>Endopterygota</taxon>
        <taxon>Diptera</taxon>
        <taxon>Nematocera</taxon>
        <taxon>Culicoidea</taxon>
        <taxon>Culicidae</taxon>
        <taxon>Culicinae</taxon>
        <taxon>Culicini</taxon>
        <taxon>Culex</taxon>
        <taxon>Culex</taxon>
    </lineage>
</organism>
<reference evidence="1" key="1">
    <citation type="submission" date="2021-05" db="EMBL/GenBank/DDBJ databases">
        <authorList>
            <person name="Alioto T."/>
            <person name="Alioto T."/>
            <person name="Gomez Garrido J."/>
        </authorList>
    </citation>
    <scope>NUCLEOTIDE SEQUENCE</scope>
</reference>
<name>A0A8D8FWG4_CULPI</name>
<evidence type="ECO:0000313" key="1">
    <source>
        <dbReference type="EMBL" id="CAG6485263.1"/>
    </source>
</evidence>
<dbReference type="AlphaFoldDB" id="A0A8D8FWG4"/>